<evidence type="ECO:0000256" key="8">
    <source>
        <dbReference type="HAMAP-Rule" id="MF_00265"/>
    </source>
</evidence>
<keyword evidence="6 8" id="KW-0460">Magnesium</keyword>
<evidence type="ECO:0000313" key="10">
    <source>
        <dbReference type="EMBL" id="QDP96836.1"/>
    </source>
</evidence>
<keyword evidence="2 8" id="KW-1277">Toxin-antitoxin system</keyword>
<gene>
    <name evidence="8" type="primary">vapC</name>
    <name evidence="10" type="ORF">FOE78_13765</name>
</gene>
<dbReference type="GO" id="GO:0090729">
    <property type="term" value="F:toxin activity"/>
    <property type="evidence" value="ECO:0007669"/>
    <property type="project" value="UniProtKB-KW"/>
</dbReference>
<keyword evidence="11" id="KW-1185">Reference proteome</keyword>
<dbReference type="KEGG" id="mik:FOE78_13765"/>
<keyword evidence="4 8" id="KW-0479">Metal-binding</keyword>
<dbReference type="EC" id="3.1.-.-" evidence="8"/>
<keyword evidence="8" id="KW-0800">Toxin</keyword>
<dbReference type="InterPro" id="IPR029060">
    <property type="entry name" value="PIN-like_dom_sf"/>
</dbReference>
<dbReference type="Gene3D" id="3.40.50.1010">
    <property type="entry name" value="5'-nuclease"/>
    <property type="match status" value="1"/>
</dbReference>
<dbReference type="InterPro" id="IPR002716">
    <property type="entry name" value="PIN_dom"/>
</dbReference>
<comment type="function">
    <text evidence="8">Toxic component of a toxin-antitoxin (TA) system. An RNase.</text>
</comment>
<proteinExistence type="inferred from homology"/>
<keyword evidence="5 8" id="KW-0378">Hydrolase</keyword>
<dbReference type="OrthoDB" id="9815354at2"/>
<evidence type="ECO:0000256" key="4">
    <source>
        <dbReference type="ARBA" id="ARBA00022723"/>
    </source>
</evidence>
<sequence length="139" mass="15484">MSYLLDTNVVSELRKSPTRIDANVAAWAAQLDIEQQCLSAITVFEVELGIRQLERRDTVQAAILWRWFDVAVLDAFDGRILPVDKDVARLASRLHVPDPRPERDGFIAATALAHGLTLATRNVTDFDPTGAAVFDPWAR</sequence>
<feature type="binding site" evidence="8">
    <location>
        <position position="104"/>
    </location>
    <ligand>
        <name>Mg(2+)</name>
        <dbReference type="ChEBI" id="CHEBI:18420"/>
    </ligand>
</feature>
<dbReference type="EMBL" id="CP041692">
    <property type="protein sequence ID" value="QDP96836.1"/>
    <property type="molecule type" value="Genomic_DNA"/>
</dbReference>
<dbReference type="SUPFAM" id="SSF88723">
    <property type="entry name" value="PIN domain-like"/>
    <property type="match status" value="1"/>
</dbReference>
<dbReference type="GO" id="GO:0016787">
    <property type="term" value="F:hydrolase activity"/>
    <property type="evidence" value="ECO:0007669"/>
    <property type="project" value="UniProtKB-KW"/>
</dbReference>
<evidence type="ECO:0000313" key="11">
    <source>
        <dbReference type="Proteomes" id="UP000319263"/>
    </source>
</evidence>
<evidence type="ECO:0000256" key="2">
    <source>
        <dbReference type="ARBA" id="ARBA00022649"/>
    </source>
</evidence>
<accession>A0A516Q075</accession>
<protein>
    <recommendedName>
        <fullName evidence="8">Ribonuclease VapC</fullName>
        <shortName evidence="8">RNase VapC</shortName>
        <ecNumber evidence="8">3.1.-.-</ecNumber>
    </recommendedName>
    <alternativeName>
        <fullName evidence="8">Toxin VapC</fullName>
    </alternativeName>
</protein>
<feature type="binding site" evidence="8">
    <location>
        <position position="6"/>
    </location>
    <ligand>
        <name>Mg(2+)</name>
        <dbReference type="ChEBI" id="CHEBI:18420"/>
    </ligand>
</feature>
<name>A0A516Q075_9ACTN</name>
<dbReference type="GO" id="GO:0000287">
    <property type="term" value="F:magnesium ion binding"/>
    <property type="evidence" value="ECO:0007669"/>
    <property type="project" value="UniProtKB-UniRule"/>
</dbReference>
<dbReference type="Pfam" id="PF01850">
    <property type="entry name" value="PIN"/>
    <property type="match status" value="1"/>
</dbReference>
<keyword evidence="3 8" id="KW-0540">Nuclease</keyword>
<comment type="similarity">
    <text evidence="7 8">Belongs to the PINc/VapC protein family.</text>
</comment>
<dbReference type="PANTHER" id="PTHR33653">
    <property type="entry name" value="RIBONUCLEASE VAPC2"/>
    <property type="match status" value="1"/>
</dbReference>
<reference evidence="10 11" key="1">
    <citation type="submission" date="2019-07" db="EMBL/GenBank/DDBJ databases">
        <title>Microlunatus dokdonensis sp. nov. isolated from the rhizospheric soil of the wild plant Elymus tsukushiensis.</title>
        <authorList>
            <person name="Ghim S.-Y."/>
            <person name="Hwang Y.-J."/>
            <person name="Son J.-S."/>
            <person name="Shin J.-H."/>
        </authorList>
    </citation>
    <scope>NUCLEOTIDE SEQUENCE [LARGE SCALE GENOMIC DNA]</scope>
    <source>
        <strain evidence="10 11">KUDC0627</strain>
    </source>
</reference>
<organism evidence="10 11">
    <name type="scientific">Microlunatus elymi</name>
    <dbReference type="NCBI Taxonomy" id="2596828"/>
    <lineage>
        <taxon>Bacteria</taxon>
        <taxon>Bacillati</taxon>
        <taxon>Actinomycetota</taxon>
        <taxon>Actinomycetes</taxon>
        <taxon>Propionibacteriales</taxon>
        <taxon>Propionibacteriaceae</taxon>
        <taxon>Microlunatus</taxon>
    </lineage>
</organism>
<evidence type="ECO:0000256" key="1">
    <source>
        <dbReference type="ARBA" id="ARBA00001946"/>
    </source>
</evidence>
<feature type="domain" description="PIN" evidence="9">
    <location>
        <begin position="3"/>
        <end position="122"/>
    </location>
</feature>
<dbReference type="HAMAP" id="MF_00265">
    <property type="entry name" value="VapC_Nob1"/>
    <property type="match status" value="1"/>
</dbReference>
<evidence type="ECO:0000256" key="3">
    <source>
        <dbReference type="ARBA" id="ARBA00022722"/>
    </source>
</evidence>
<comment type="cofactor">
    <cofactor evidence="1 8">
        <name>Mg(2+)</name>
        <dbReference type="ChEBI" id="CHEBI:18420"/>
    </cofactor>
</comment>
<evidence type="ECO:0000256" key="5">
    <source>
        <dbReference type="ARBA" id="ARBA00022801"/>
    </source>
</evidence>
<evidence type="ECO:0000256" key="7">
    <source>
        <dbReference type="ARBA" id="ARBA00038093"/>
    </source>
</evidence>
<evidence type="ECO:0000259" key="9">
    <source>
        <dbReference type="Pfam" id="PF01850"/>
    </source>
</evidence>
<evidence type="ECO:0000256" key="6">
    <source>
        <dbReference type="ARBA" id="ARBA00022842"/>
    </source>
</evidence>
<dbReference type="GO" id="GO:0004540">
    <property type="term" value="F:RNA nuclease activity"/>
    <property type="evidence" value="ECO:0007669"/>
    <property type="project" value="InterPro"/>
</dbReference>
<dbReference type="InterPro" id="IPR050556">
    <property type="entry name" value="Type_II_TA_system_RNase"/>
</dbReference>
<dbReference type="InterPro" id="IPR022907">
    <property type="entry name" value="VapC_family"/>
</dbReference>
<dbReference type="AlphaFoldDB" id="A0A516Q075"/>
<dbReference type="PANTHER" id="PTHR33653:SF1">
    <property type="entry name" value="RIBONUCLEASE VAPC2"/>
    <property type="match status" value="1"/>
</dbReference>
<dbReference type="CDD" id="cd18746">
    <property type="entry name" value="PIN_VapC4-5_FitB-like"/>
    <property type="match status" value="1"/>
</dbReference>
<dbReference type="Proteomes" id="UP000319263">
    <property type="component" value="Chromosome"/>
</dbReference>
<dbReference type="RefSeq" id="WP_143986798.1">
    <property type="nucleotide sequence ID" value="NZ_CP041692.1"/>
</dbReference>